<dbReference type="RefSeq" id="WP_173285120.1">
    <property type="nucleotide sequence ID" value="NZ_CP054020.1"/>
</dbReference>
<accession>A0A7D4T0I5</accession>
<dbReference type="Proteomes" id="UP000504724">
    <property type="component" value="Chromosome"/>
</dbReference>
<evidence type="ECO:0000313" key="1">
    <source>
        <dbReference type="EMBL" id="QKI89222.1"/>
    </source>
</evidence>
<gene>
    <name evidence="1" type="ORF">HQN79_06415</name>
</gene>
<dbReference type="AlphaFoldDB" id="A0A7D4T0I5"/>
<reference evidence="1 2" key="1">
    <citation type="submission" date="2020-05" db="EMBL/GenBank/DDBJ databases">
        <title>Thiomicrorhabdus sediminis sp.nov. and Thiomicrorhabdus xiamenensis sp.nov., novel sulfur-oxidizing bacteria isolated from coastal sediment.</title>
        <authorList>
            <person name="Liu X."/>
        </authorList>
    </citation>
    <scope>NUCLEOTIDE SEQUENCE [LARGE SCALE GENOMIC DNA]</scope>
    <source>
        <strain evidence="1 2">G2</strain>
    </source>
</reference>
<sequence>MEIKLIEKIEHHFSDYKEVTWLKCKTADDQIVAFWGALYGDNTNIETLLNQVFPVIVEIPNPEDCIPTDWEKSKYNLSMSIPLYSEIKIIS</sequence>
<evidence type="ECO:0000313" key="2">
    <source>
        <dbReference type="Proteomes" id="UP000504724"/>
    </source>
</evidence>
<organism evidence="1 2">
    <name type="scientific">Thiomicrorhabdus xiamenensis</name>
    <dbReference type="NCBI Taxonomy" id="2739063"/>
    <lineage>
        <taxon>Bacteria</taxon>
        <taxon>Pseudomonadati</taxon>
        <taxon>Pseudomonadota</taxon>
        <taxon>Gammaproteobacteria</taxon>
        <taxon>Thiotrichales</taxon>
        <taxon>Piscirickettsiaceae</taxon>
        <taxon>Thiomicrorhabdus</taxon>
    </lineage>
</organism>
<dbReference type="KEGG" id="txa:HQN79_06415"/>
<name>A0A7D4T0I5_9GAMM</name>
<protein>
    <submittedName>
        <fullName evidence="1">Uncharacterized protein</fullName>
    </submittedName>
</protein>
<dbReference type="EMBL" id="CP054020">
    <property type="protein sequence ID" value="QKI89222.1"/>
    <property type="molecule type" value="Genomic_DNA"/>
</dbReference>
<keyword evidence="2" id="KW-1185">Reference proteome</keyword>
<proteinExistence type="predicted"/>